<dbReference type="AlphaFoldDB" id="A0AAE3YXJ6"/>
<evidence type="ECO:0000259" key="9">
    <source>
        <dbReference type="PROSITE" id="PS50937"/>
    </source>
</evidence>
<dbReference type="PANTHER" id="PTHR30478:SF0">
    <property type="entry name" value="BETA SLIDING CLAMP"/>
    <property type="match status" value="1"/>
</dbReference>
<dbReference type="SUPFAM" id="SSF55979">
    <property type="entry name" value="DNA clamp"/>
    <property type="match status" value="1"/>
</dbReference>
<dbReference type="InterPro" id="IPR001001">
    <property type="entry name" value="DNA_polIII_beta"/>
</dbReference>
<dbReference type="GO" id="GO:0006271">
    <property type="term" value="P:DNA strand elongation involved in DNA replication"/>
    <property type="evidence" value="ECO:0007669"/>
    <property type="project" value="TreeGrafter"/>
</dbReference>
<evidence type="ECO:0000313" key="11">
    <source>
        <dbReference type="Proteomes" id="UP001183643"/>
    </source>
</evidence>
<dbReference type="GO" id="GO:0003677">
    <property type="term" value="F:DNA binding"/>
    <property type="evidence" value="ECO:0007669"/>
    <property type="project" value="UniProtKB-KW"/>
</dbReference>
<evidence type="ECO:0000256" key="6">
    <source>
        <dbReference type="ARBA" id="ARBA00022705"/>
    </source>
</evidence>
<dbReference type="GO" id="GO:0008408">
    <property type="term" value="F:3'-5' exonuclease activity"/>
    <property type="evidence" value="ECO:0007669"/>
    <property type="project" value="InterPro"/>
</dbReference>
<dbReference type="GO" id="GO:0003887">
    <property type="term" value="F:DNA-directed DNA polymerase activity"/>
    <property type="evidence" value="ECO:0007669"/>
    <property type="project" value="UniProtKB-KW"/>
</dbReference>
<name>A0AAE3YXJ6_9ACTN</name>
<evidence type="ECO:0000256" key="8">
    <source>
        <dbReference type="ARBA" id="ARBA00023125"/>
    </source>
</evidence>
<evidence type="ECO:0000313" key="10">
    <source>
        <dbReference type="EMBL" id="MDR7280248.1"/>
    </source>
</evidence>
<feature type="domain" description="HTH merR-type" evidence="9">
    <location>
        <begin position="8"/>
        <end position="76"/>
    </location>
</feature>
<reference evidence="10" key="1">
    <citation type="submission" date="2023-07" db="EMBL/GenBank/DDBJ databases">
        <title>Sequencing the genomes of 1000 actinobacteria strains.</title>
        <authorList>
            <person name="Klenk H.-P."/>
        </authorList>
    </citation>
    <scope>NUCLEOTIDE SEQUENCE</scope>
    <source>
        <strain evidence="10">DSM 44707</strain>
    </source>
</reference>
<dbReference type="GO" id="GO:0005737">
    <property type="term" value="C:cytoplasm"/>
    <property type="evidence" value="ECO:0007669"/>
    <property type="project" value="UniProtKB-SubCell"/>
</dbReference>
<dbReference type="GO" id="GO:0009360">
    <property type="term" value="C:DNA polymerase III complex"/>
    <property type="evidence" value="ECO:0007669"/>
    <property type="project" value="InterPro"/>
</dbReference>
<dbReference type="PROSITE" id="PS00552">
    <property type="entry name" value="HTH_MERR_1"/>
    <property type="match status" value="1"/>
</dbReference>
<evidence type="ECO:0000256" key="1">
    <source>
        <dbReference type="ARBA" id="ARBA00004496"/>
    </source>
</evidence>
<protein>
    <submittedName>
        <fullName evidence="10">DNA-binding transcriptional MerR regulator</fullName>
    </submittedName>
</protein>
<dbReference type="PANTHER" id="PTHR30478">
    <property type="entry name" value="DNA POLYMERASE III SUBUNIT BETA"/>
    <property type="match status" value="1"/>
</dbReference>
<dbReference type="SMART" id="SM00422">
    <property type="entry name" value="HTH_MERR"/>
    <property type="match status" value="1"/>
</dbReference>
<organism evidence="10 11">
    <name type="scientific">Catenuloplanes atrovinosus</name>
    <dbReference type="NCBI Taxonomy" id="137266"/>
    <lineage>
        <taxon>Bacteria</taxon>
        <taxon>Bacillati</taxon>
        <taxon>Actinomycetota</taxon>
        <taxon>Actinomycetes</taxon>
        <taxon>Micromonosporales</taxon>
        <taxon>Micromonosporaceae</taxon>
        <taxon>Catenuloplanes</taxon>
    </lineage>
</organism>
<dbReference type="CDD" id="cd01107">
    <property type="entry name" value="HTH_BmrR"/>
    <property type="match status" value="1"/>
</dbReference>
<dbReference type="Gene3D" id="1.10.1660.10">
    <property type="match status" value="1"/>
</dbReference>
<dbReference type="Pfam" id="PF00376">
    <property type="entry name" value="MerR"/>
    <property type="match status" value="1"/>
</dbReference>
<dbReference type="InterPro" id="IPR000551">
    <property type="entry name" value="MerR-type_HTH_dom"/>
</dbReference>
<keyword evidence="4" id="KW-0808">Transferase</keyword>
<accession>A0AAE3YXJ6</accession>
<evidence type="ECO:0000256" key="7">
    <source>
        <dbReference type="ARBA" id="ARBA00022932"/>
    </source>
</evidence>
<sequence length="348" mass="36250">MESDELRTIGEMARATGLTISALRFYDGAGVLVPASVDPRNGYRRYAAGQVPAARLVAGLRRVGMPLPGITAMLARLDDRPALHAMLDAHQRRLEDGLASARRELSRIHRLIDGDDPSEGGVMTVLTVSAEVLRDALAAVRYAAGTDPGLPVLGGVFVEILDGALRLVATDRYRMAIADVPVVDLGGPDVGVVAPLPLVDALVPLLGAGGPVTVSVAAETIAVSAGDHELSGVPVPGEFPDYRRALTARAGEPLRITVDAGALRRDVAAAPTVAREDASVLVLTVSEAGALEVGSPDRPHRVAVNREFLLAALDAGGPGQLTLELDGPIMPLALRGRGSFAILMPVRL</sequence>
<evidence type="ECO:0000256" key="3">
    <source>
        <dbReference type="ARBA" id="ARBA00022490"/>
    </source>
</evidence>
<dbReference type="SMART" id="SM00480">
    <property type="entry name" value="POL3Bc"/>
    <property type="match status" value="1"/>
</dbReference>
<comment type="caution">
    <text evidence="10">The sequence shown here is derived from an EMBL/GenBank/DDBJ whole genome shotgun (WGS) entry which is preliminary data.</text>
</comment>
<dbReference type="InterPro" id="IPR022637">
    <property type="entry name" value="DNA_polIII_beta_cen"/>
</dbReference>
<dbReference type="SUPFAM" id="SSF46955">
    <property type="entry name" value="Putative DNA-binding domain"/>
    <property type="match status" value="1"/>
</dbReference>
<comment type="similarity">
    <text evidence="2">Belongs to the beta sliding clamp family.</text>
</comment>
<proteinExistence type="inferred from homology"/>
<dbReference type="Proteomes" id="UP001183643">
    <property type="component" value="Unassembled WGS sequence"/>
</dbReference>
<dbReference type="InterPro" id="IPR046938">
    <property type="entry name" value="DNA_clamp_sf"/>
</dbReference>
<evidence type="ECO:0000256" key="2">
    <source>
        <dbReference type="ARBA" id="ARBA00010752"/>
    </source>
</evidence>
<dbReference type="InterPro" id="IPR009061">
    <property type="entry name" value="DNA-bd_dom_put_sf"/>
</dbReference>
<keyword evidence="3" id="KW-0963">Cytoplasm</keyword>
<evidence type="ECO:0000256" key="4">
    <source>
        <dbReference type="ARBA" id="ARBA00022679"/>
    </source>
</evidence>
<keyword evidence="5" id="KW-0548">Nucleotidyltransferase</keyword>
<keyword evidence="6" id="KW-0235">DNA replication</keyword>
<dbReference type="EMBL" id="JAVDYB010000001">
    <property type="protein sequence ID" value="MDR7280248.1"/>
    <property type="molecule type" value="Genomic_DNA"/>
</dbReference>
<keyword evidence="8 10" id="KW-0238">DNA-binding</keyword>
<evidence type="ECO:0000256" key="5">
    <source>
        <dbReference type="ARBA" id="ARBA00022695"/>
    </source>
</evidence>
<keyword evidence="7" id="KW-0239">DNA-directed DNA polymerase</keyword>
<dbReference type="Pfam" id="PF02767">
    <property type="entry name" value="DNA_pol3_beta_2"/>
    <property type="match status" value="1"/>
</dbReference>
<dbReference type="PROSITE" id="PS50937">
    <property type="entry name" value="HTH_MERR_2"/>
    <property type="match status" value="1"/>
</dbReference>
<dbReference type="Gene3D" id="3.10.150.10">
    <property type="entry name" value="DNA Polymerase III, subunit A, domain 2"/>
    <property type="match status" value="1"/>
</dbReference>
<gene>
    <name evidence="10" type="ORF">J2S41_007026</name>
</gene>
<dbReference type="GO" id="GO:0006355">
    <property type="term" value="P:regulation of DNA-templated transcription"/>
    <property type="evidence" value="ECO:0007669"/>
    <property type="project" value="InterPro"/>
</dbReference>
<keyword evidence="11" id="KW-1185">Reference proteome</keyword>
<comment type="subcellular location">
    <subcellularLocation>
        <location evidence="1">Cytoplasm</location>
    </subcellularLocation>
</comment>
<dbReference type="CDD" id="cd00140">
    <property type="entry name" value="beta_clamp"/>
    <property type="match status" value="1"/>
</dbReference>